<protein>
    <submittedName>
        <fullName evidence="1">19145_t:CDS:1</fullName>
    </submittedName>
</protein>
<feature type="non-terminal residue" evidence="1">
    <location>
        <position position="1"/>
    </location>
</feature>
<proteinExistence type="predicted"/>
<dbReference type="Proteomes" id="UP000789920">
    <property type="component" value="Unassembled WGS sequence"/>
</dbReference>
<evidence type="ECO:0000313" key="1">
    <source>
        <dbReference type="EMBL" id="CAG8834776.1"/>
    </source>
</evidence>
<organism evidence="1 2">
    <name type="scientific">Racocetra persica</name>
    <dbReference type="NCBI Taxonomy" id="160502"/>
    <lineage>
        <taxon>Eukaryota</taxon>
        <taxon>Fungi</taxon>
        <taxon>Fungi incertae sedis</taxon>
        <taxon>Mucoromycota</taxon>
        <taxon>Glomeromycotina</taxon>
        <taxon>Glomeromycetes</taxon>
        <taxon>Diversisporales</taxon>
        <taxon>Gigasporaceae</taxon>
        <taxon>Racocetra</taxon>
    </lineage>
</organism>
<dbReference type="EMBL" id="CAJVQC010110114">
    <property type="protein sequence ID" value="CAG8834776.1"/>
    <property type="molecule type" value="Genomic_DNA"/>
</dbReference>
<feature type="non-terminal residue" evidence="1">
    <location>
        <position position="223"/>
    </location>
</feature>
<keyword evidence="2" id="KW-1185">Reference proteome</keyword>
<sequence length="223" mass="25642">GTSTRLTNKLWTPEYFKTKYGEIQCECVDCRSGLTHAMDVQKFFDGFEDISARFSYRGKYPCLKLKDWPSTDDFADVFPDHFQDFMNALPFKEYTTRQGVLNLATRLPTDINRPDLGPKMYNAYGSEDADGGNGTTNLHLDMTDAVNMMAYAPNVENRLENEQLKPSAAVWDIYHISDLPRIRRFLRKIANERGLLIDSPIHDQCFYLDSTLRSRLLQEEGVS</sequence>
<reference evidence="1" key="1">
    <citation type="submission" date="2021-06" db="EMBL/GenBank/DDBJ databases">
        <authorList>
            <person name="Kallberg Y."/>
            <person name="Tangrot J."/>
            <person name="Rosling A."/>
        </authorList>
    </citation>
    <scope>NUCLEOTIDE SEQUENCE</scope>
    <source>
        <strain evidence="1">MA461A</strain>
    </source>
</reference>
<gene>
    <name evidence="1" type="ORF">RPERSI_LOCUS29302</name>
</gene>
<accession>A0ACA9SBW1</accession>
<evidence type="ECO:0000313" key="2">
    <source>
        <dbReference type="Proteomes" id="UP000789920"/>
    </source>
</evidence>
<name>A0ACA9SBW1_9GLOM</name>
<comment type="caution">
    <text evidence="1">The sequence shown here is derived from an EMBL/GenBank/DDBJ whole genome shotgun (WGS) entry which is preliminary data.</text>
</comment>